<dbReference type="Proteomes" id="UP000676336">
    <property type="component" value="Unassembled WGS sequence"/>
</dbReference>
<dbReference type="AlphaFoldDB" id="A0A8S2YKB0"/>
<name>A0A8S2YKB0_9BILA</name>
<dbReference type="EMBL" id="CAJOBI010095789">
    <property type="protein sequence ID" value="CAF4564170.1"/>
    <property type="molecule type" value="Genomic_DNA"/>
</dbReference>
<reference evidence="1" key="1">
    <citation type="submission" date="2021-02" db="EMBL/GenBank/DDBJ databases">
        <authorList>
            <person name="Nowell W R."/>
        </authorList>
    </citation>
    <scope>NUCLEOTIDE SEQUENCE</scope>
</reference>
<gene>
    <name evidence="1" type="ORF">SMN809_LOCUS37576</name>
</gene>
<proteinExistence type="predicted"/>
<sequence>DVCAQLHDKLEKFVLRRGILPIVDHNCFLEIFSNLKHLQINLNTIYDLRQIAGKFIKNMTNLLTLNILLTGTNEPNDTLQWEGIVNNVSYEIAKRHIKIWK</sequence>
<evidence type="ECO:0000313" key="2">
    <source>
        <dbReference type="Proteomes" id="UP000676336"/>
    </source>
</evidence>
<organism evidence="1 2">
    <name type="scientific">Rotaria magnacalcarata</name>
    <dbReference type="NCBI Taxonomy" id="392030"/>
    <lineage>
        <taxon>Eukaryota</taxon>
        <taxon>Metazoa</taxon>
        <taxon>Spiralia</taxon>
        <taxon>Gnathifera</taxon>
        <taxon>Rotifera</taxon>
        <taxon>Eurotatoria</taxon>
        <taxon>Bdelloidea</taxon>
        <taxon>Philodinida</taxon>
        <taxon>Philodinidae</taxon>
        <taxon>Rotaria</taxon>
    </lineage>
</organism>
<evidence type="ECO:0000313" key="1">
    <source>
        <dbReference type="EMBL" id="CAF4564170.1"/>
    </source>
</evidence>
<comment type="caution">
    <text evidence="1">The sequence shown here is derived from an EMBL/GenBank/DDBJ whole genome shotgun (WGS) entry which is preliminary data.</text>
</comment>
<feature type="non-terminal residue" evidence="1">
    <location>
        <position position="1"/>
    </location>
</feature>
<protein>
    <submittedName>
        <fullName evidence="1">Uncharacterized protein</fullName>
    </submittedName>
</protein>
<accession>A0A8S2YKB0</accession>